<proteinExistence type="predicted"/>
<dbReference type="Proteomes" id="UP000594263">
    <property type="component" value="Unplaced"/>
</dbReference>
<evidence type="ECO:0000313" key="5">
    <source>
        <dbReference type="Proteomes" id="UP000594263"/>
    </source>
</evidence>
<accession>A0A7N0VMU9</accession>
<feature type="compositionally biased region" description="Basic and acidic residues" evidence="2">
    <location>
        <begin position="50"/>
        <end position="98"/>
    </location>
</feature>
<dbReference type="Gene3D" id="3.30.40.10">
    <property type="entry name" value="Zinc/RING finger domain, C3HC4 (zinc finger)"/>
    <property type="match status" value="1"/>
</dbReference>
<dbReference type="AlphaFoldDB" id="A0A7N0VMU9"/>
<protein>
    <recommendedName>
        <fullName evidence="3">RING-type domain-containing protein</fullName>
    </recommendedName>
</protein>
<dbReference type="PANTHER" id="PTHR12603:SF0">
    <property type="entry name" value="CCR4-NOT TRANSCRIPTION COMPLEX SUBUNIT 4"/>
    <property type="match status" value="1"/>
</dbReference>
<feature type="compositionally biased region" description="Low complexity" evidence="2">
    <location>
        <begin position="112"/>
        <end position="136"/>
    </location>
</feature>
<dbReference type="GO" id="GO:0008270">
    <property type="term" value="F:zinc ion binding"/>
    <property type="evidence" value="ECO:0007669"/>
    <property type="project" value="UniProtKB-KW"/>
</dbReference>
<dbReference type="PANTHER" id="PTHR12603">
    <property type="entry name" value="CCR4-NOT TRANSCRIPTION COMPLEX RELATED"/>
    <property type="match status" value="1"/>
</dbReference>
<sequence>MVSDSIPLAYPSHAKDFNKKKRANRSAKLKQCKLDARREQWLSQVKRKGAKEDVEERCETVGKDRNDKGLPAEAKLEVKPRGDEKGCEDGQEGGHSDLESSPLNSPGSNIFGTTFAVSSSVSSSSVTSGGTCSGNVTEDDEEEGGERADESDGCVDDWEAIADALSDNDKKHAPNSDPPNEPKFATSPMSSCGGFEKGSAEGELPKPLPLRVSKFNRGTRAWRPDDAFRPRGLPNFSKQRSLPVKSGRQLGRGARGFLSFNSSTSVASACDCPICYEELDVTDASFFPCPCGFRMCLFCYKRICEDDGRCPGCRKHYKSKESSKSETSSEGGGY</sequence>
<feature type="compositionally biased region" description="Basic residues" evidence="2">
    <location>
        <begin position="18"/>
        <end position="30"/>
    </location>
</feature>
<evidence type="ECO:0000313" key="4">
    <source>
        <dbReference type="EnsemblPlants" id="Kaladp1246s0021.1.v1.1"/>
    </source>
</evidence>
<keyword evidence="1" id="KW-0863">Zinc-finger</keyword>
<keyword evidence="1" id="KW-0862">Zinc</keyword>
<dbReference type="GO" id="GO:0004842">
    <property type="term" value="F:ubiquitin-protein transferase activity"/>
    <property type="evidence" value="ECO:0007669"/>
    <property type="project" value="InterPro"/>
</dbReference>
<dbReference type="InterPro" id="IPR013083">
    <property type="entry name" value="Znf_RING/FYVE/PHD"/>
</dbReference>
<evidence type="ECO:0000256" key="2">
    <source>
        <dbReference type="SAM" id="MobiDB-lite"/>
    </source>
</evidence>
<dbReference type="CDD" id="cd16618">
    <property type="entry name" value="mRING-HC-C4C4_CNOT4"/>
    <property type="match status" value="1"/>
</dbReference>
<dbReference type="InterPro" id="IPR001841">
    <property type="entry name" value="Znf_RING"/>
</dbReference>
<keyword evidence="5" id="KW-1185">Reference proteome</keyword>
<evidence type="ECO:0000256" key="1">
    <source>
        <dbReference type="PROSITE-ProRule" id="PRU00175"/>
    </source>
</evidence>
<dbReference type="Pfam" id="PF14570">
    <property type="entry name" value="zf-RING_4"/>
    <property type="match status" value="1"/>
</dbReference>
<feature type="region of interest" description="Disordered" evidence="2">
    <location>
        <begin position="166"/>
        <end position="209"/>
    </location>
</feature>
<dbReference type="Gramene" id="Kaladp1246s0021.1.v1.1">
    <property type="protein sequence ID" value="Kaladp1246s0021.1.v1.1"/>
    <property type="gene ID" value="Kaladp1246s0021.v1.1"/>
</dbReference>
<organism evidence="4 5">
    <name type="scientific">Kalanchoe fedtschenkoi</name>
    <name type="common">Lavender scallops</name>
    <name type="synonym">South American air plant</name>
    <dbReference type="NCBI Taxonomy" id="63787"/>
    <lineage>
        <taxon>Eukaryota</taxon>
        <taxon>Viridiplantae</taxon>
        <taxon>Streptophyta</taxon>
        <taxon>Embryophyta</taxon>
        <taxon>Tracheophyta</taxon>
        <taxon>Spermatophyta</taxon>
        <taxon>Magnoliopsida</taxon>
        <taxon>eudicotyledons</taxon>
        <taxon>Gunneridae</taxon>
        <taxon>Pentapetalae</taxon>
        <taxon>Saxifragales</taxon>
        <taxon>Crassulaceae</taxon>
        <taxon>Kalanchoe</taxon>
    </lineage>
</organism>
<dbReference type="OMA" id="WRRDDDH"/>
<reference evidence="4" key="1">
    <citation type="submission" date="2021-01" db="UniProtKB">
        <authorList>
            <consortium name="EnsemblPlants"/>
        </authorList>
    </citation>
    <scope>IDENTIFICATION</scope>
</reference>
<dbReference type="InterPro" id="IPR039780">
    <property type="entry name" value="Mot2"/>
</dbReference>
<dbReference type="SUPFAM" id="SSF57850">
    <property type="entry name" value="RING/U-box"/>
    <property type="match status" value="1"/>
</dbReference>
<feature type="domain" description="RING-type" evidence="3">
    <location>
        <begin position="272"/>
        <end position="314"/>
    </location>
</feature>
<dbReference type="GO" id="GO:0030014">
    <property type="term" value="C:CCR4-NOT complex"/>
    <property type="evidence" value="ECO:0007669"/>
    <property type="project" value="InterPro"/>
</dbReference>
<dbReference type="GO" id="GO:0016567">
    <property type="term" value="P:protein ubiquitination"/>
    <property type="evidence" value="ECO:0007669"/>
    <property type="project" value="TreeGrafter"/>
</dbReference>
<evidence type="ECO:0000259" key="3">
    <source>
        <dbReference type="PROSITE" id="PS50089"/>
    </source>
</evidence>
<dbReference type="PROSITE" id="PS50089">
    <property type="entry name" value="ZF_RING_2"/>
    <property type="match status" value="1"/>
</dbReference>
<dbReference type="InterPro" id="IPR039515">
    <property type="entry name" value="NOT4_mRING-HC-C4C4"/>
</dbReference>
<dbReference type="EnsemblPlants" id="Kaladp1246s0021.1.v1.1">
    <property type="protein sequence ID" value="Kaladp1246s0021.1.v1.1"/>
    <property type="gene ID" value="Kaladp1246s0021.v1.1"/>
</dbReference>
<feature type="compositionally biased region" description="Polar residues" evidence="2">
    <location>
        <begin position="99"/>
        <end position="111"/>
    </location>
</feature>
<keyword evidence="1" id="KW-0479">Metal-binding</keyword>
<feature type="region of interest" description="Disordered" evidence="2">
    <location>
        <begin position="1"/>
        <end position="30"/>
    </location>
</feature>
<name>A0A7N0VMU9_KALFE</name>
<feature type="region of interest" description="Disordered" evidence="2">
    <location>
        <begin position="42"/>
        <end position="154"/>
    </location>
</feature>